<dbReference type="GO" id="GO:0005524">
    <property type="term" value="F:ATP binding"/>
    <property type="evidence" value="ECO:0007669"/>
    <property type="project" value="UniProtKB-KW"/>
</dbReference>
<feature type="region of interest" description="Disordered" evidence="11">
    <location>
        <begin position="166"/>
        <end position="237"/>
    </location>
</feature>
<protein>
    <recommendedName>
        <fullName evidence="2">E2 ubiquitin-conjugating enzyme</fullName>
        <ecNumber evidence="2">2.3.2.23</ecNumber>
    </recommendedName>
</protein>
<dbReference type="FunCoup" id="A0A2K3DHD3">
    <property type="interactions" value="2202"/>
</dbReference>
<evidence type="ECO:0000256" key="11">
    <source>
        <dbReference type="SAM" id="MobiDB-lite"/>
    </source>
</evidence>
<accession>A0A2K3DHD3</accession>
<dbReference type="SUPFAM" id="SSF54495">
    <property type="entry name" value="UBC-like"/>
    <property type="match status" value="1"/>
</dbReference>
<evidence type="ECO:0000256" key="6">
    <source>
        <dbReference type="ARBA" id="ARBA00022786"/>
    </source>
</evidence>
<evidence type="ECO:0000256" key="9">
    <source>
        <dbReference type="ARBA" id="ARBA00022989"/>
    </source>
</evidence>
<keyword evidence="8" id="KW-0067">ATP-binding</keyword>
<dbReference type="GO" id="GO:0036503">
    <property type="term" value="P:ERAD pathway"/>
    <property type="evidence" value="ECO:0000318"/>
    <property type="project" value="GO_Central"/>
</dbReference>
<dbReference type="GO" id="GO:0000209">
    <property type="term" value="P:protein polyubiquitination"/>
    <property type="evidence" value="ECO:0000318"/>
    <property type="project" value="GO_Central"/>
</dbReference>
<evidence type="ECO:0000256" key="10">
    <source>
        <dbReference type="ARBA" id="ARBA00023136"/>
    </source>
</evidence>
<dbReference type="Gramene" id="PNW79926">
    <property type="protein sequence ID" value="PNW79926"/>
    <property type="gene ID" value="CHLRE_08g372400v5"/>
</dbReference>
<feature type="compositionally biased region" description="Low complexity" evidence="11">
    <location>
        <begin position="166"/>
        <end position="187"/>
    </location>
</feature>
<keyword evidence="10 12" id="KW-0472">Membrane</keyword>
<dbReference type="FunFam" id="3.10.110.10:FF:000023">
    <property type="entry name" value="Ubiquitin-conjugating enzyme E2 J2"/>
    <property type="match status" value="1"/>
</dbReference>
<dbReference type="GO" id="GO:0005634">
    <property type="term" value="C:nucleus"/>
    <property type="evidence" value="ECO:0000318"/>
    <property type="project" value="GO_Central"/>
</dbReference>
<dbReference type="CDD" id="cd23799">
    <property type="entry name" value="UBCc_UBE2J"/>
    <property type="match status" value="1"/>
</dbReference>
<dbReference type="OMA" id="RNANFCE"/>
<keyword evidence="7" id="KW-0256">Endoplasmic reticulum</keyword>
<organism evidence="14 15">
    <name type="scientific">Chlamydomonas reinhardtii</name>
    <name type="common">Chlamydomonas smithii</name>
    <dbReference type="NCBI Taxonomy" id="3055"/>
    <lineage>
        <taxon>Eukaryota</taxon>
        <taxon>Viridiplantae</taxon>
        <taxon>Chlorophyta</taxon>
        <taxon>core chlorophytes</taxon>
        <taxon>Chlorophyceae</taxon>
        <taxon>CS clade</taxon>
        <taxon>Chlamydomonadales</taxon>
        <taxon>Chlamydomonadaceae</taxon>
        <taxon>Chlamydomonas</taxon>
    </lineage>
</organism>
<feature type="compositionally biased region" description="Low complexity" evidence="11">
    <location>
        <begin position="195"/>
        <end position="206"/>
    </location>
</feature>
<sequence>MAGKQCMTRLQKEYKSLLKDPVPHITAHPSPSNLLEWHFVLEGAKGTEYDGGVYHGKLVFPADYPFKPPSISLFTPNGRFATNTKLCLSMTDYHPESWNPMWSVGTILTGLLSFMYDTQATTGSITTSRAEKERLAAESLAFNAKNPTFRKLFPAWIEELTRRATAAAQPAPAQQAQAHAQAQQEQANGEVSGQANGHANGDVAAANGGGGIFGAARQGGGEQQNGQAGGRGGAPPGRGLGNSVVTLAVVVAVLAVVWVSSGSGGGGALWQSIFSQGAAAGGHAGPR</sequence>
<evidence type="ECO:0000256" key="3">
    <source>
        <dbReference type="ARBA" id="ARBA00022679"/>
    </source>
</evidence>
<evidence type="ECO:0000313" key="15">
    <source>
        <dbReference type="Proteomes" id="UP000006906"/>
    </source>
</evidence>
<feature type="transmembrane region" description="Helical" evidence="12">
    <location>
        <begin position="240"/>
        <end position="260"/>
    </location>
</feature>
<dbReference type="GO" id="GO:0005783">
    <property type="term" value="C:endoplasmic reticulum"/>
    <property type="evidence" value="ECO:0000318"/>
    <property type="project" value="GO_Central"/>
</dbReference>
<dbReference type="Gene3D" id="3.10.110.10">
    <property type="entry name" value="Ubiquitin Conjugating Enzyme"/>
    <property type="match status" value="1"/>
</dbReference>
<dbReference type="EMBL" id="CM008969">
    <property type="protein sequence ID" value="PNW79926.1"/>
    <property type="molecule type" value="Genomic_DNA"/>
</dbReference>
<evidence type="ECO:0000313" key="14">
    <source>
        <dbReference type="EMBL" id="PNW79926.1"/>
    </source>
</evidence>
<dbReference type="ExpressionAtlas" id="A0A2K3DHD3">
    <property type="expression patterns" value="baseline"/>
</dbReference>
<dbReference type="EC" id="2.3.2.23" evidence="2"/>
<dbReference type="RefSeq" id="XP_001701298.2">
    <property type="nucleotide sequence ID" value="XM_001701246.2"/>
</dbReference>
<keyword evidence="9 12" id="KW-1133">Transmembrane helix</keyword>
<evidence type="ECO:0000256" key="1">
    <source>
        <dbReference type="ARBA" id="ARBA00004586"/>
    </source>
</evidence>
<dbReference type="InterPro" id="IPR016135">
    <property type="entry name" value="UBQ-conjugating_enzyme/RWD"/>
</dbReference>
<dbReference type="OrthoDB" id="1158011at2759"/>
<dbReference type="GO" id="GO:0005789">
    <property type="term" value="C:endoplasmic reticulum membrane"/>
    <property type="evidence" value="ECO:0007669"/>
    <property type="project" value="UniProtKB-SubCell"/>
</dbReference>
<dbReference type="GeneID" id="5726866"/>
<keyword evidence="6" id="KW-0833">Ubl conjugation pathway</keyword>
<dbReference type="InParanoid" id="A0A2K3DHD3"/>
<dbReference type="InterPro" id="IPR000608">
    <property type="entry name" value="UBC"/>
</dbReference>
<dbReference type="SMART" id="SM00212">
    <property type="entry name" value="UBCc"/>
    <property type="match status" value="1"/>
</dbReference>
<reference evidence="14 15" key="1">
    <citation type="journal article" date="2007" name="Science">
        <title>The Chlamydomonas genome reveals the evolution of key animal and plant functions.</title>
        <authorList>
            <person name="Merchant S.S."/>
            <person name="Prochnik S.E."/>
            <person name="Vallon O."/>
            <person name="Harris E.H."/>
            <person name="Karpowicz S.J."/>
            <person name="Witman G.B."/>
            <person name="Terry A."/>
            <person name="Salamov A."/>
            <person name="Fritz-Laylin L.K."/>
            <person name="Marechal-Drouard L."/>
            <person name="Marshall W.F."/>
            <person name="Qu L.H."/>
            <person name="Nelson D.R."/>
            <person name="Sanderfoot A.A."/>
            <person name="Spalding M.H."/>
            <person name="Kapitonov V.V."/>
            <person name="Ren Q."/>
            <person name="Ferris P."/>
            <person name="Lindquist E."/>
            <person name="Shapiro H."/>
            <person name="Lucas S.M."/>
            <person name="Grimwood J."/>
            <person name="Schmutz J."/>
            <person name="Cardol P."/>
            <person name="Cerutti H."/>
            <person name="Chanfreau G."/>
            <person name="Chen C.L."/>
            <person name="Cognat V."/>
            <person name="Croft M.T."/>
            <person name="Dent R."/>
            <person name="Dutcher S."/>
            <person name="Fernandez E."/>
            <person name="Fukuzawa H."/>
            <person name="Gonzalez-Ballester D."/>
            <person name="Gonzalez-Halphen D."/>
            <person name="Hallmann A."/>
            <person name="Hanikenne M."/>
            <person name="Hippler M."/>
            <person name="Inwood W."/>
            <person name="Jabbari K."/>
            <person name="Kalanon M."/>
            <person name="Kuras R."/>
            <person name="Lefebvre P.A."/>
            <person name="Lemaire S.D."/>
            <person name="Lobanov A.V."/>
            <person name="Lohr M."/>
            <person name="Manuell A."/>
            <person name="Meier I."/>
            <person name="Mets L."/>
            <person name="Mittag M."/>
            <person name="Mittelmeier T."/>
            <person name="Moroney J.V."/>
            <person name="Moseley J."/>
            <person name="Napoli C."/>
            <person name="Nedelcu A.M."/>
            <person name="Niyogi K."/>
            <person name="Novoselov S.V."/>
            <person name="Paulsen I.T."/>
            <person name="Pazour G."/>
            <person name="Purton S."/>
            <person name="Ral J.P."/>
            <person name="Riano-Pachon D.M."/>
            <person name="Riekhof W."/>
            <person name="Rymarquis L."/>
            <person name="Schroda M."/>
            <person name="Stern D."/>
            <person name="Umen J."/>
            <person name="Willows R."/>
            <person name="Wilson N."/>
            <person name="Zimmer S.L."/>
            <person name="Allmer J."/>
            <person name="Balk J."/>
            <person name="Bisova K."/>
            <person name="Chen C.J."/>
            <person name="Elias M."/>
            <person name="Gendler K."/>
            <person name="Hauser C."/>
            <person name="Lamb M.R."/>
            <person name="Ledford H."/>
            <person name="Long J.C."/>
            <person name="Minagawa J."/>
            <person name="Page M.D."/>
            <person name="Pan J."/>
            <person name="Pootakham W."/>
            <person name="Roje S."/>
            <person name="Rose A."/>
            <person name="Stahlberg E."/>
            <person name="Terauchi A.M."/>
            <person name="Yang P."/>
            <person name="Ball S."/>
            <person name="Bowler C."/>
            <person name="Dieckmann C.L."/>
            <person name="Gladyshev V.N."/>
            <person name="Green P."/>
            <person name="Jorgensen R."/>
            <person name="Mayfield S."/>
            <person name="Mueller-Roeber B."/>
            <person name="Rajamani S."/>
            <person name="Sayre R.T."/>
            <person name="Brokstein P."/>
            <person name="Dubchak I."/>
            <person name="Goodstein D."/>
            <person name="Hornick L."/>
            <person name="Huang Y.W."/>
            <person name="Jhaveri J."/>
            <person name="Luo Y."/>
            <person name="Martinez D."/>
            <person name="Ngau W.C."/>
            <person name="Otillar B."/>
            <person name="Poliakov A."/>
            <person name="Porter A."/>
            <person name="Szajkowski L."/>
            <person name="Werner G."/>
            <person name="Zhou K."/>
            <person name="Grigoriev I.V."/>
            <person name="Rokhsar D.S."/>
            <person name="Grossman A.R."/>
        </authorList>
    </citation>
    <scope>NUCLEOTIDE SEQUENCE [LARGE SCALE GENOMIC DNA]</scope>
    <source>
        <strain evidence="15">CC-503</strain>
    </source>
</reference>
<keyword evidence="5" id="KW-0547">Nucleotide-binding</keyword>
<dbReference type="Pfam" id="PF00179">
    <property type="entry name" value="UQ_con"/>
    <property type="match status" value="1"/>
</dbReference>
<keyword evidence="3" id="KW-0808">Transferase</keyword>
<evidence type="ECO:0000259" key="13">
    <source>
        <dbReference type="PROSITE" id="PS50127"/>
    </source>
</evidence>
<evidence type="ECO:0000256" key="5">
    <source>
        <dbReference type="ARBA" id="ARBA00022741"/>
    </source>
</evidence>
<dbReference type="AlphaFoldDB" id="A0A2K3DHD3"/>
<keyword evidence="4 12" id="KW-0812">Transmembrane</keyword>
<name>A0A2K3DHD3_CHLRE</name>
<evidence type="ECO:0000256" key="7">
    <source>
        <dbReference type="ARBA" id="ARBA00022824"/>
    </source>
</evidence>
<dbReference type="PaxDb" id="3055-EDO97593"/>
<dbReference type="GO" id="GO:0061631">
    <property type="term" value="F:ubiquitin conjugating enzyme activity"/>
    <property type="evidence" value="ECO:0000318"/>
    <property type="project" value="GO_Central"/>
</dbReference>
<comment type="subcellular location">
    <subcellularLocation>
        <location evidence="1">Endoplasmic reticulum membrane</location>
    </subcellularLocation>
</comment>
<dbReference type="KEGG" id="cre:CHLRE_08g372400v5"/>
<proteinExistence type="predicted"/>
<evidence type="ECO:0000256" key="4">
    <source>
        <dbReference type="ARBA" id="ARBA00022692"/>
    </source>
</evidence>
<evidence type="ECO:0000256" key="12">
    <source>
        <dbReference type="SAM" id="Phobius"/>
    </source>
</evidence>
<keyword evidence="15" id="KW-1185">Reference proteome</keyword>
<evidence type="ECO:0000256" key="2">
    <source>
        <dbReference type="ARBA" id="ARBA00012486"/>
    </source>
</evidence>
<dbReference type="InterPro" id="IPR050113">
    <property type="entry name" value="Ub_conjugating_enzyme"/>
</dbReference>
<feature type="compositionally biased region" description="Gly residues" evidence="11">
    <location>
        <begin position="207"/>
        <end position="237"/>
    </location>
</feature>
<gene>
    <name evidence="14" type="ORF">CHLRE_08g372400v5</name>
</gene>
<dbReference type="PROSITE" id="PS50127">
    <property type="entry name" value="UBC_2"/>
    <property type="match status" value="1"/>
</dbReference>
<feature type="domain" description="UBC core" evidence="13">
    <location>
        <begin position="5"/>
        <end position="155"/>
    </location>
</feature>
<evidence type="ECO:0000256" key="8">
    <source>
        <dbReference type="ARBA" id="ARBA00022840"/>
    </source>
</evidence>
<dbReference type="PANTHER" id="PTHR24067">
    <property type="entry name" value="UBIQUITIN-CONJUGATING ENZYME E2"/>
    <property type="match status" value="1"/>
</dbReference>
<dbReference type="STRING" id="3055.A0A2K3DHD3"/>
<dbReference type="Proteomes" id="UP000006906">
    <property type="component" value="Chromosome 8"/>
</dbReference>